<keyword evidence="5" id="KW-1185">Reference proteome</keyword>
<dbReference type="SUPFAM" id="SSF48600">
    <property type="entry name" value="Chorismate mutase II"/>
    <property type="match status" value="1"/>
</dbReference>
<proteinExistence type="predicted"/>
<evidence type="ECO:0000256" key="1">
    <source>
        <dbReference type="ARBA" id="ARBA00012404"/>
    </source>
</evidence>
<dbReference type="InterPro" id="IPR036263">
    <property type="entry name" value="Chorismate_II_sf"/>
</dbReference>
<keyword evidence="4" id="KW-0456">Lyase</keyword>
<evidence type="ECO:0000313" key="5">
    <source>
        <dbReference type="Proteomes" id="UP001241603"/>
    </source>
</evidence>
<dbReference type="PANTHER" id="PTHR38041">
    <property type="entry name" value="CHORISMATE MUTASE"/>
    <property type="match status" value="1"/>
</dbReference>
<sequence length="102" mass="11519">MTRAPAECDTKDEIRTEIDRLDRQLVSLFAERFGYVRRMAELKATPDEAVVPARVDEVLDRVAAEASLAGFDAGLARDLWARLIDWNIAFEREAIAARLKAE</sequence>
<reference evidence="4 5" key="1">
    <citation type="submission" date="2023-07" db="EMBL/GenBank/DDBJ databases">
        <title>Genomic Encyclopedia of Type Strains, Phase IV (KMG-IV): sequencing the most valuable type-strain genomes for metagenomic binning, comparative biology and taxonomic classification.</title>
        <authorList>
            <person name="Goeker M."/>
        </authorList>
    </citation>
    <scope>NUCLEOTIDE SEQUENCE [LARGE SCALE GENOMIC DNA]</scope>
    <source>
        <strain evidence="4 5">B6-8</strain>
    </source>
</reference>
<dbReference type="GO" id="GO:0043904">
    <property type="term" value="F:isochorismate pyruvate lyase activity"/>
    <property type="evidence" value="ECO:0007669"/>
    <property type="project" value="UniProtKB-EC"/>
</dbReference>
<dbReference type="SMART" id="SM00830">
    <property type="entry name" value="CM_2"/>
    <property type="match status" value="1"/>
</dbReference>
<dbReference type="PROSITE" id="PS51168">
    <property type="entry name" value="CHORISMATE_MUT_2"/>
    <property type="match status" value="1"/>
</dbReference>
<organism evidence="4 5">
    <name type="scientific">Kaistia dalseonensis</name>
    <dbReference type="NCBI Taxonomy" id="410840"/>
    <lineage>
        <taxon>Bacteria</taxon>
        <taxon>Pseudomonadati</taxon>
        <taxon>Pseudomonadota</taxon>
        <taxon>Alphaproteobacteria</taxon>
        <taxon>Hyphomicrobiales</taxon>
        <taxon>Kaistiaceae</taxon>
        <taxon>Kaistia</taxon>
    </lineage>
</organism>
<gene>
    <name evidence="4" type="ORF">QO014_001078</name>
</gene>
<dbReference type="InterPro" id="IPR051331">
    <property type="entry name" value="Chorismate_mutase-related"/>
</dbReference>
<evidence type="ECO:0000313" key="4">
    <source>
        <dbReference type="EMBL" id="MDQ0436708.1"/>
    </source>
</evidence>
<dbReference type="RefSeq" id="WP_266347596.1">
    <property type="nucleotide sequence ID" value="NZ_JAPKNG010000001.1"/>
</dbReference>
<dbReference type="EMBL" id="JAUSVO010000001">
    <property type="protein sequence ID" value="MDQ0436708.1"/>
    <property type="molecule type" value="Genomic_DNA"/>
</dbReference>
<dbReference type="Proteomes" id="UP001241603">
    <property type="component" value="Unassembled WGS sequence"/>
</dbReference>
<feature type="domain" description="Chorismate mutase" evidence="3">
    <location>
        <begin position="5"/>
        <end position="95"/>
    </location>
</feature>
<dbReference type="EC" id="5.4.99.5" evidence="1"/>
<dbReference type="Pfam" id="PF01817">
    <property type="entry name" value="CM_2"/>
    <property type="match status" value="1"/>
</dbReference>
<keyword evidence="2" id="KW-0413">Isomerase</keyword>
<protein>
    <recommendedName>
        <fullName evidence="1">chorismate mutase</fullName>
        <ecNumber evidence="1">5.4.99.5</ecNumber>
    </recommendedName>
</protein>
<dbReference type="PANTHER" id="PTHR38041:SF1">
    <property type="entry name" value="CHORISMATE MUTASE"/>
    <property type="match status" value="1"/>
</dbReference>
<comment type="caution">
    <text evidence="4">The sequence shown here is derived from an EMBL/GenBank/DDBJ whole genome shotgun (WGS) entry which is preliminary data.</text>
</comment>
<dbReference type="InterPro" id="IPR036979">
    <property type="entry name" value="CM_dom_sf"/>
</dbReference>
<accession>A0ABU0H4B7</accession>
<dbReference type="InterPro" id="IPR002701">
    <property type="entry name" value="CM_II_prokaryot"/>
</dbReference>
<name>A0ABU0H4B7_9HYPH</name>
<keyword evidence="4" id="KW-0670">Pyruvate</keyword>
<dbReference type="Gene3D" id="1.20.59.10">
    <property type="entry name" value="Chorismate mutase"/>
    <property type="match status" value="1"/>
</dbReference>
<evidence type="ECO:0000256" key="2">
    <source>
        <dbReference type="ARBA" id="ARBA00023235"/>
    </source>
</evidence>
<evidence type="ECO:0000259" key="3">
    <source>
        <dbReference type="PROSITE" id="PS51168"/>
    </source>
</evidence>